<evidence type="ECO:0000256" key="2">
    <source>
        <dbReference type="ARBA" id="ARBA00022840"/>
    </source>
</evidence>
<dbReference type="GO" id="GO:0005524">
    <property type="term" value="F:ATP binding"/>
    <property type="evidence" value="ECO:0007669"/>
    <property type="project" value="UniProtKB-KW"/>
</dbReference>
<dbReference type="GO" id="GO:0051731">
    <property type="term" value="F:polynucleotide 5'-hydroxyl-kinase activity"/>
    <property type="evidence" value="ECO:0007669"/>
    <property type="project" value="InterPro"/>
</dbReference>
<proteinExistence type="predicted"/>
<dbReference type="Gene3D" id="3.40.50.300">
    <property type="entry name" value="P-loop containing nucleotide triphosphate hydrolases"/>
    <property type="match status" value="1"/>
</dbReference>
<protein>
    <submittedName>
        <fullName evidence="5">Uncharacterized protein</fullName>
    </submittedName>
</protein>
<dbReference type="GO" id="GO:0005634">
    <property type="term" value="C:nucleus"/>
    <property type="evidence" value="ECO:0007669"/>
    <property type="project" value="TreeGrafter"/>
</dbReference>
<keyword evidence="1" id="KW-0547">Nucleotide-binding</keyword>
<accession>A0AAV2Q8J3</accession>
<evidence type="ECO:0000313" key="5">
    <source>
        <dbReference type="EMBL" id="CAL4072928.1"/>
    </source>
</evidence>
<dbReference type="Pfam" id="PF06807">
    <property type="entry name" value="Clp1"/>
    <property type="match status" value="1"/>
</dbReference>
<reference evidence="5 6" key="1">
    <citation type="submission" date="2024-05" db="EMBL/GenBank/DDBJ databases">
        <authorList>
            <person name="Wallberg A."/>
        </authorList>
    </citation>
    <scope>NUCLEOTIDE SEQUENCE [LARGE SCALE GENOMIC DNA]</scope>
</reference>
<name>A0AAV2Q8J3_MEGNR</name>
<dbReference type="PANTHER" id="PTHR12755">
    <property type="entry name" value="CLEAVAGE/POLYADENYLATION FACTOR IA SUBUNIT CLP1P"/>
    <property type="match status" value="1"/>
</dbReference>
<keyword evidence="6" id="KW-1185">Reference proteome</keyword>
<organism evidence="5 6">
    <name type="scientific">Meganyctiphanes norvegica</name>
    <name type="common">Northern krill</name>
    <name type="synonym">Thysanopoda norvegica</name>
    <dbReference type="NCBI Taxonomy" id="48144"/>
    <lineage>
        <taxon>Eukaryota</taxon>
        <taxon>Metazoa</taxon>
        <taxon>Ecdysozoa</taxon>
        <taxon>Arthropoda</taxon>
        <taxon>Crustacea</taxon>
        <taxon>Multicrustacea</taxon>
        <taxon>Malacostraca</taxon>
        <taxon>Eumalacostraca</taxon>
        <taxon>Eucarida</taxon>
        <taxon>Euphausiacea</taxon>
        <taxon>Euphausiidae</taxon>
        <taxon>Meganyctiphanes</taxon>
    </lineage>
</organism>
<dbReference type="FunFam" id="2.40.30.330:FF:000001">
    <property type="entry name" value="Protein CLP1 homolog"/>
    <property type="match status" value="1"/>
</dbReference>
<evidence type="ECO:0000313" key="6">
    <source>
        <dbReference type="Proteomes" id="UP001497623"/>
    </source>
</evidence>
<dbReference type="InterPro" id="IPR027417">
    <property type="entry name" value="P-loop_NTPase"/>
</dbReference>
<evidence type="ECO:0000259" key="3">
    <source>
        <dbReference type="Pfam" id="PF06807"/>
    </source>
</evidence>
<comment type="caution">
    <text evidence="5">The sequence shown here is derived from an EMBL/GenBank/DDBJ whole genome shotgun (WGS) entry which is preliminary data.</text>
</comment>
<dbReference type="GO" id="GO:0031124">
    <property type="term" value="P:mRNA 3'-end processing"/>
    <property type="evidence" value="ECO:0007669"/>
    <property type="project" value="InterPro"/>
</dbReference>
<feature type="non-terminal residue" evidence="5">
    <location>
        <position position="227"/>
    </location>
</feature>
<dbReference type="InterPro" id="IPR038238">
    <property type="entry name" value="Clp1_C_sf"/>
</dbReference>
<dbReference type="EMBL" id="CAXKWB010004245">
    <property type="protein sequence ID" value="CAL4072928.1"/>
    <property type="molecule type" value="Genomic_DNA"/>
</dbReference>
<feature type="domain" description="Clp1 P-loop" evidence="4">
    <location>
        <begin position="9"/>
        <end position="109"/>
    </location>
</feature>
<sequence>MAHEWLMAKIVMSVTARILSIQNVNASGVVINTCGWVKNDGYKSLTHVAQSFEVDVIIVIDQERLYNDLIRDIPFIKVVFLPKSGGVVERTRTMRMNHRDDRIRDYFYGIKTKFHPHSFDIPFSAFNVYKIGAPSLPDSCMPADMKVDDHMTKVVQVETSVKLKHHMLAISQATESEELLTSNVAGFICVVDVDEENRTMKVLSPQPKPLPNTLLVLTEIQFMDSHC</sequence>
<dbReference type="AlphaFoldDB" id="A0AAV2Q8J3"/>
<dbReference type="InterPro" id="IPR010655">
    <property type="entry name" value="Clp1_C"/>
</dbReference>
<dbReference type="InterPro" id="IPR032319">
    <property type="entry name" value="CLP1_P"/>
</dbReference>
<dbReference type="Proteomes" id="UP001497623">
    <property type="component" value="Unassembled WGS sequence"/>
</dbReference>
<evidence type="ECO:0000259" key="4">
    <source>
        <dbReference type="Pfam" id="PF16575"/>
    </source>
</evidence>
<dbReference type="Gene3D" id="2.40.30.330">
    <property type="entry name" value="Pre-mRNA cleavage complex subunit Clp1, C-terminal domain"/>
    <property type="match status" value="1"/>
</dbReference>
<feature type="domain" description="Clp1 C-terminal" evidence="3">
    <location>
        <begin position="115"/>
        <end position="224"/>
    </location>
</feature>
<dbReference type="PANTHER" id="PTHR12755:SF6">
    <property type="entry name" value="POLYRIBONUCLEOTIDE 5'-HYDROXYL-KINASE CLP1"/>
    <property type="match status" value="1"/>
</dbReference>
<gene>
    <name evidence="5" type="ORF">MNOR_LOCUS8969</name>
</gene>
<dbReference type="InterPro" id="IPR045116">
    <property type="entry name" value="Clp1/Grc3"/>
</dbReference>
<keyword evidence="2" id="KW-0067">ATP-binding</keyword>
<dbReference type="Pfam" id="PF16575">
    <property type="entry name" value="CLP1_P"/>
    <property type="match status" value="1"/>
</dbReference>
<evidence type="ECO:0000256" key="1">
    <source>
        <dbReference type="ARBA" id="ARBA00022741"/>
    </source>
</evidence>
<dbReference type="GO" id="GO:0006388">
    <property type="term" value="P:tRNA splicing, via endonucleolytic cleavage and ligation"/>
    <property type="evidence" value="ECO:0007669"/>
    <property type="project" value="TreeGrafter"/>
</dbReference>